<dbReference type="GO" id="GO:0005829">
    <property type="term" value="C:cytosol"/>
    <property type="evidence" value="ECO:0007669"/>
    <property type="project" value="TreeGrafter"/>
</dbReference>
<feature type="domain" description="Condensation" evidence="1">
    <location>
        <begin position="47"/>
        <end position="459"/>
    </location>
</feature>
<dbReference type="PANTHER" id="PTHR45527:SF1">
    <property type="entry name" value="FATTY ACID SYNTHASE"/>
    <property type="match status" value="1"/>
</dbReference>
<dbReference type="AlphaFoldDB" id="A0A9Y2JSN6"/>
<keyword evidence="3" id="KW-1185">Reference proteome</keyword>
<dbReference type="RefSeq" id="WP_285998653.1">
    <property type="nucleotide sequence ID" value="NZ_CP127295.1"/>
</dbReference>
<dbReference type="PANTHER" id="PTHR45527">
    <property type="entry name" value="NONRIBOSOMAL PEPTIDE SYNTHETASE"/>
    <property type="match status" value="1"/>
</dbReference>
<dbReference type="InterPro" id="IPR023213">
    <property type="entry name" value="CAT-like_dom_sf"/>
</dbReference>
<gene>
    <name evidence="2" type="ORF">QRX60_51010</name>
</gene>
<dbReference type="GO" id="GO:0031177">
    <property type="term" value="F:phosphopantetheine binding"/>
    <property type="evidence" value="ECO:0007669"/>
    <property type="project" value="TreeGrafter"/>
</dbReference>
<dbReference type="GO" id="GO:0008610">
    <property type="term" value="P:lipid biosynthetic process"/>
    <property type="evidence" value="ECO:0007669"/>
    <property type="project" value="UniProtKB-ARBA"/>
</dbReference>
<dbReference type="Pfam" id="PF00668">
    <property type="entry name" value="Condensation"/>
    <property type="match status" value="1"/>
</dbReference>
<reference evidence="2 3" key="1">
    <citation type="submission" date="2023-06" db="EMBL/GenBank/DDBJ databases">
        <authorList>
            <person name="Oyuntsetseg B."/>
            <person name="Kim S.B."/>
        </authorList>
    </citation>
    <scope>NUCLEOTIDE SEQUENCE [LARGE SCALE GENOMIC DNA]</scope>
    <source>
        <strain evidence="2 3">4-36</strain>
    </source>
</reference>
<evidence type="ECO:0000313" key="2">
    <source>
        <dbReference type="EMBL" id="WIY02224.1"/>
    </source>
</evidence>
<dbReference type="GO" id="GO:0009239">
    <property type="term" value="P:enterobactin biosynthetic process"/>
    <property type="evidence" value="ECO:0007669"/>
    <property type="project" value="TreeGrafter"/>
</dbReference>
<accession>A0A9Y2JSN6</accession>
<protein>
    <submittedName>
        <fullName evidence="2">Condensation domain-containing protein</fullName>
    </submittedName>
</protein>
<dbReference type="GO" id="GO:0009366">
    <property type="term" value="C:enterobactin synthetase complex"/>
    <property type="evidence" value="ECO:0007669"/>
    <property type="project" value="TreeGrafter"/>
</dbReference>
<name>A0A9Y2JSN6_9PSEU</name>
<dbReference type="GO" id="GO:0043041">
    <property type="term" value="P:amino acid activation for nonribosomal peptide biosynthetic process"/>
    <property type="evidence" value="ECO:0007669"/>
    <property type="project" value="TreeGrafter"/>
</dbReference>
<dbReference type="Gene3D" id="3.30.559.10">
    <property type="entry name" value="Chloramphenicol acetyltransferase-like domain"/>
    <property type="match status" value="1"/>
</dbReference>
<organism evidence="2 3">
    <name type="scientific">Amycolatopsis mongoliensis</name>
    <dbReference type="NCBI Taxonomy" id="715475"/>
    <lineage>
        <taxon>Bacteria</taxon>
        <taxon>Bacillati</taxon>
        <taxon>Actinomycetota</taxon>
        <taxon>Actinomycetes</taxon>
        <taxon>Pseudonocardiales</taxon>
        <taxon>Pseudonocardiaceae</taxon>
        <taxon>Amycolatopsis</taxon>
    </lineage>
</organism>
<dbReference type="Gene3D" id="3.30.559.30">
    <property type="entry name" value="Nonribosomal peptide synthetase, condensation domain"/>
    <property type="match status" value="1"/>
</dbReference>
<sequence>MTLEQESPAADDVTDRRHLSASQAFMCAFDQGNDEFGAFGPRNIVSAGWRLRGRLDLATLQSALDDVAARHEGLRTLIVRDEGEPYGRVHPPSPVRLAVSDLSAAVTEADRERRAHEFLNEVECADRCRIGEMPLLRASLGRFDDDDAVLVLVTHHSVSDAWSMHLILRDLATCYANRRGFAEPRLPDMRQYGEHASWQQETLAGERAVVAREYWRTKLAGAKFVTIPTDRVRQPARRPSYSVYRFSFDPQLFSATNALARSMRSSSFMVLYACYNLFLHRRTGATDIVAPTFMAGRGEPAFHETVGLFFNLVPMRTDVAGCASFRDLVHRTRATLLEAISYELPFREVLLQADPGLMEPFMDPHGVVNTFEVNHYPQTLEEELIGDLRYTGLRRRLLSATDTSEIPNGSLWDFDLDPAGDMVGVVKYDSFEFDESTIVAMVAEYRELLRASLASPDSAFPTCSNREDAAPGER</sequence>
<evidence type="ECO:0000259" key="1">
    <source>
        <dbReference type="Pfam" id="PF00668"/>
    </source>
</evidence>
<dbReference type="EMBL" id="CP127295">
    <property type="protein sequence ID" value="WIY02224.1"/>
    <property type="molecule type" value="Genomic_DNA"/>
</dbReference>
<dbReference type="GO" id="GO:0047527">
    <property type="term" value="F:2,3-dihydroxybenzoate-serine ligase activity"/>
    <property type="evidence" value="ECO:0007669"/>
    <property type="project" value="TreeGrafter"/>
</dbReference>
<proteinExistence type="predicted"/>
<dbReference type="KEGG" id="amog:QRX60_51010"/>
<dbReference type="Proteomes" id="UP001239397">
    <property type="component" value="Chromosome"/>
</dbReference>
<dbReference type="SUPFAM" id="SSF52777">
    <property type="entry name" value="CoA-dependent acyltransferases"/>
    <property type="match status" value="2"/>
</dbReference>
<dbReference type="InterPro" id="IPR001242">
    <property type="entry name" value="Condensation_dom"/>
</dbReference>
<evidence type="ECO:0000313" key="3">
    <source>
        <dbReference type="Proteomes" id="UP001239397"/>
    </source>
</evidence>